<accession>A0ABX4JWH6</accession>
<gene>
    <name evidence="2" type="ORF">CO674_07240</name>
</gene>
<feature type="signal peptide" evidence="1">
    <location>
        <begin position="1"/>
        <end position="26"/>
    </location>
</feature>
<dbReference type="InterPro" id="IPR006311">
    <property type="entry name" value="TAT_signal"/>
</dbReference>
<feature type="chain" id="PRO_5046483823" description="Twin-arginine translocation pathway signal" evidence="1">
    <location>
        <begin position="27"/>
        <end position="127"/>
    </location>
</feature>
<organism evidence="2 3">
    <name type="scientific">Rhizobium hidalgonense</name>
    <dbReference type="NCBI Taxonomy" id="1538159"/>
    <lineage>
        <taxon>Bacteria</taxon>
        <taxon>Pseudomonadati</taxon>
        <taxon>Pseudomonadota</taxon>
        <taxon>Alphaproteobacteria</taxon>
        <taxon>Hyphomicrobiales</taxon>
        <taxon>Rhizobiaceae</taxon>
        <taxon>Rhizobium/Agrobacterium group</taxon>
        <taxon>Rhizobium</taxon>
    </lineage>
</organism>
<evidence type="ECO:0008006" key="4">
    <source>
        <dbReference type="Google" id="ProtNLM"/>
    </source>
</evidence>
<evidence type="ECO:0000313" key="3">
    <source>
        <dbReference type="Proteomes" id="UP000219914"/>
    </source>
</evidence>
<dbReference type="EMBL" id="NWSY01000004">
    <property type="protein sequence ID" value="PDT24469.1"/>
    <property type="molecule type" value="Genomic_DNA"/>
</dbReference>
<evidence type="ECO:0000313" key="2">
    <source>
        <dbReference type="EMBL" id="PDT24469.1"/>
    </source>
</evidence>
<keyword evidence="1" id="KW-0732">Signal</keyword>
<dbReference type="PROSITE" id="PS51318">
    <property type="entry name" value="TAT"/>
    <property type="match status" value="1"/>
</dbReference>
<keyword evidence="3" id="KW-1185">Reference proteome</keyword>
<comment type="caution">
    <text evidence="2">The sequence shown here is derived from an EMBL/GenBank/DDBJ whole genome shotgun (WGS) entry which is preliminary data.</text>
</comment>
<evidence type="ECO:0000256" key="1">
    <source>
        <dbReference type="SAM" id="SignalP"/>
    </source>
</evidence>
<sequence>MTRITRRRLLGGAAAASLPVALPAAAAGLDDVAIVRMLIDAHKAAVGRWDDLPEIWPDEASIALWEKLSAEKDEAAKAVCFYRPTTLEGVHAKAEYIFGCEDFVDQEANDDWTRAELISGFLPAGTV</sequence>
<dbReference type="RefSeq" id="WP_097533368.1">
    <property type="nucleotide sequence ID" value="NZ_LODW01000082.1"/>
</dbReference>
<name>A0ABX4JWH6_9HYPH</name>
<protein>
    <recommendedName>
        <fullName evidence="4">Twin-arginine translocation pathway signal</fullName>
    </recommendedName>
</protein>
<reference evidence="2 3" key="1">
    <citation type="submission" date="2017-09" db="EMBL/GenBank/DDBJ databases">
        <title>Comparative genomics of rhizobia isolated from Phaseolus vulgaris in China.</title>
        <authorList>
            <person name="Tong W."/>
        </authorList>
    </citation>
    <scope>NUCLEOTIDE SEQUENCE [LARGE SCALE GENOMIC DNA]</scope>
    <source>
        <strain evidence="2 3">FH14</strain>
    </source>
</reference>
<proteinExistence type="predicted"/>
<dbReference type="Proteomes" id="UP000219914">
    <property type="component" value="Unassembled WGS sequence"/>
</dbReference>